<dbReference type="EMBL" id="VIIS01000364">
    <property type="protein sequence ID" value="KAF0309895.1"/>
    <property type="molecule type" value="Genomic_DNA"/>
</dbReference>
<dbReference type="GO" id="GO:0005794">
    <property type="term" value="C:Golgi apparatus"/>
    <property type="evidence" value="ECO:0007669"/>
    <property type="project" value="TreeGrafter"/>
</dbReference>
<evidence type="ECO:0000256" key="3">
    <source>
        <dbReference type="SAM" id="Coils"/>
    </source>
</evidence>
<dbReference type="GO" id="GO:0072393">
    <property type="term" value="P:microtubule anchoring at microtubule organizing center"/>
    <property type="evidence" value="ECO:0007669"/>
    <property type="project" value="TreeGrafter"/>
</dbReference>
<evidence type="ECO:0000313" key="5">
    <source>
        <dbReference type="EMBL" id="KAF0309895.1"/>
    </source>
</evidence>
<evidence type="ECO:0000313" key="6">
    <source>
        <dbReference type="Proteomes" id="UP000440578"/>
    </source>
</evidence>
<dbReference type="GO" id="GO:0070507">
    <property type="term" value="P:regulation of microtubule cytoskeleton organization"/>
    <property type="evidence" value="ECO:0007669"/>
    <property type="project" value="TreeGrafter"/>
</dbReference>
<proteinExistence type="inferred from homology"/>
<keyword evidence="2 3" id="KW-0175">Coiled coil</keyword>
<dbReference type="OrthoDB" id="10069295at2759"/>
<feature type="coiled-coil region" evidence="3">
    <location>
        <begin position="623"/>
        <end position="668"/>
    </location>
</feature>
<evidence type="ECO:0000256" key="2">
    <source>
        <dbReference type="ARBA" id="ARBA00023054"/>
    </source>
</evidence>
<comment type="caution">
    <text evidence="5">The sequence shown here is derived from an EMBL/GenBank/DDBJ whole genome shotgun (WGS) entry which is preliminary data.</text>
</comment>
<feature type="coiled-coil region" evidence="3">
    <location>
        <begin position="446"/>
        <end position="473"/>
    </location>
</feature>
<dbReference type="PANTHER" id="PTHR31233:SF6">
    <property type="entry name" value="PROTEIN BICAUDAL D"/>
    <property type="match status" value="1"/>
</dbReference>
<feature type="region of interest" description="Disordered" evidence="4">
    <location>
        <begin position="757"/>
        <end position="805"/>
    </location>
</feature>
<accession>A0A6A4WSY6</accession>
<dbReference type="GO" id="GO:0034452">
    <property type="term" value="F:dynactin binding"/>
    <property type="evidence" value="ECO:0007669"/>
    <property type="project" value="TreeGrafter"/>
</dbReference>
<dbReference type="Gene3D" id="6.10.250.2470">
    <property type="match status" value="1"/>
</dbReference>
<evidence type="ECO:0000256" key="4">
    <source>
        <dbReference type="SAM" id="MobiDB-lite"/>
    </source>
</evidence>
<organism evidence="5 6">
    <name type="scientific">Amphibalanus amphitrite</name>
    <name type="common">Striped barnacle</name>
    <name type="synonym">Balanus amphitrite</name>
    <dbReference type="NCBI Taxonomy" id="1232801"/>
    <lineage>
        <taxon>Eukaryota</taxon>
        <taxon>Metazoa</taxon>
        <taxon>Ecdysozoa</taxon>
        <taxon>Arthropoda</taxon>
        <taxon>Crustacea</taxon>
        <taxon>Multicrustacea</taxon>
        <taxon>Cirripedia</taxon>
        <taxon>Thoracica</taxon>
        <taxon>Thoracicalcarea</taxon>
        <taxon>Balanomorpha</taxon>
        <taxon>Balanoidea</taxon>
        <taxon>Balanidae</taxon>
        <taxon>Amphibalaninae</taxon>
        <taxon>Amphibalanus</taxon>
    </lineage>
</organism>
<gene>
    <name evidence="5" type="primary">BicD</name>
    <name evidence="5" type="ORF">FJT64_018991</name>
</gene>
<dbReference type="GO" id="GO:0070840">
    <property type="term" value="F:dynein complex binding"/>
    <property type="evidence" value="ECO:0007669"/>
    <property type="project" value="InterPro"/>
</dbReference>
<dbReference type="Pfam" id="PF09730">
    <property type="entry name" value="BicD"/>
    <property type="match status" value="1"/>
</dbReference>
<reference evidence="5 6" key="1">
    <citation type="submission" date="2019-07" db="EMBL/GenBank/DDBJ databases">
        <title>Draft genome assembly of a fouling barnacle, Amphibalanus amphitrite (Darwin, 1854): The first reference genome for Thecostraca.</title>
        <authorList>
            <person name="Kim W."/>
        </authorList>
    </citation>
    <scope>NUCLEOTIDE SEQUENCE [LARGE SCALE GENOMIC DNA]</scope>
    <source>
        <strain evidence="5">SNU_AA5</strain>
        <tissue evidence="5">Soma without cirri and trophi</tissue>
    </source>
</reference>
<dbReference type="Proteomes" id="UP000440578">
    <property type="component" value="Unassembled WGS sequence"/>
</dbReference>
<dbReference type="AlphaFoldDB" id="A0A6A4WSY6"/>
<protein>
    <submittedName>
        <fullName evidence="5">Protein bicaudal D</fullName>
    </submittedName>
</protein>
<dbReference type="GO" id="GO:0008093">
    <property type="term" value="F:cytoskeletal anchor activity"/>
    <property type="evidence" value="ECO:0007669"/>
    <property type="project" value="InterPro"/>
</dbReference>
<keyword evidence="6" id="KW-1185">Reference proteome</keyword>
<feature type="region of interest" description="Disordered" evidence="4">
    <location>
        <begin position="76"/>
        <end position="100"/>
    </location>
</feature>
<sequence length="805" mass="90192">MEVAMDDVASLRAEIERLTRELDEASSDKIQSAQYGLALLEEKEALSKRCEELEAAYENSKHDLIITREALAKFQTSHEQSTRSGIEQEESMLSESHARETSLNSQILELEMDARQARQEVSRLLAEKEAAQRELHDLGKDRDLTSLERRNLRSELKDLKYRETRLLQDYSELEEENITLQKQVSALRSSQVEFESAKHEARRLLEEVDVLNGQVEEQTALKRIAEKQMEEALEALQGEREAKYALKRELDKRINSESMLNLSNLALSTLRMGEPQTESEGEDDQPALKRLEADIIDSSADKQQKPAGHVGDLFSEIHLNELRKLEKQLEQADAEKTQLTRSLRDNQESLERARADLESQRAHAAQLVAHVEALMALHEEEEGDSLPPTVGAAPPSPELAKVEQVSESQCWTSTASVHQLAMLEISRLQTDIRDMQASECNSSEAVVTLRNEVSSLRSRLSESESKVSDLQSDLSLLSQLTALTQATLGSSQEELMGVSEELAQLYHQVCLANGQTPHRVMLEHMQNVKNLGESSPSREGSPQNSFAPTKFEQLMSSLKVAKPLKEGEAADPTQVAKQMETITDQVKYLRRAVEHAMEASKQTGTGPRAAATDGDGDGDQLQVDELQEQVIKLKSLLSTKREQIATLRTVLKANKQTAEVALANLKSKYVNEKTIVSETMMKLRNELRLLKEDAATFSSLRAMFAARCEEYVTQVDELQRQVASSEEEKKTLNSLLRMAIQQKLTLTQKLEDLELDRERRPARAGGGQDNSWRRFGGGDRGRSRGGQSRGGGRFPQAGGYGRRDP</sequence>
<name>A0A6A4WSY6_AMPAM</name>
<feature type="compositionally biased region" description="Polar residues" evidence="4">
    <location>
        <begin position="76"/>
        <end position="85"/>
    </location>
</feature>
<dbReference type="PANTHER" id="PTHR31233">
    <property type="entry name" value="BICAUDAL D FAMILY MEMBER"/>
    <property type="match status" value="1"/>
</dbReference>
<evidence type="ECO:0000256" key="1">
    <source>
        <dbReference type="ARBA" id="ARBA00010061"/>
    </source>
</evidence>
<feature type="coiled-coil region" evidence="3">
    <location>
        <begin position="708"/>
        <end position="756"/>
    </location>
</feature>
<feature type="coiled-coil region" evidence="3">
    <location>
        <begin position="100"/>
        <end position="249"/>
    </location>
</feature>
<dbReference type="GO" id="GO:0005829">
    <property type="term" value="C:cytosol"/>
    <property type="evidence" value="ECO:0007669"/>
    <property type="project" value="TreeGrafter"/>
</dbReference>
<comment type="similarity">
    <text evidence="1">Belongs to the BicD family.</text>
</comment>
<feature type="region of interest" description="Disordered" evidence="4">
    <location>
        <begin position="597"/>
        <end position="620"/>
    </location>
</feature>
<feature type="coiled-coil region" evidence="3">
    <location>
        <begin position="315"/>
        <end position="367"/>
    </location>
</feature>
<feature type="coiled-coil region" evidence="3">
    <location>
        <begin position="1"/>
        <end position="63"/>
    </location>
</feature>
<dbReference type="InterPro" id="IPR018477">
    <property type="entry name" value="BICD"/>
</dbReference>